<feature type="compositionally biased region" description="Basic and acidic residues" evidence="1">
    <location>
        <begin position="51"/>
        <end position="69"/>
    </location>
</feature>
<protein>
    <submittedName>
        <fullName evidence="2">Uncharacterized protein</fullName>
    </submittedName>
</protein>
<name>A0A225WAD5_9STRA</name>
<sequence>MLNCLKPGGNLDCPASVRKARTIQLAIDNNVAHEGNVDDGDDSAGNSDITESDRGPDRGGVDARGHRDEEIEASASEPTSSATQNDTTRMEAAETFSFFTESRIPDDYQI</sequence>
<reference evidence="3" key="1">
    <citation type="submission" date="2017-03" db="EMBL/GenBank/DDBJ databases">
        <title>Phytopthora megakarya and P. palmivora, two closely related causual agents of cacao black pod achieved similar genome size and gene model numbers by different mechanisms.</title>
        <authorList>
            <person name="Ali S."/>
            <person name="Shao J."/>
            <person name="Larry D.J."/>
            <person name="Kronmiller B."/>
            <person name="Shen D."/>
            <person name="Strem M.D."/>
            <person name="Melnick R.L."/>
            <person name="Guiltinan M.J."/>
            <person name="Tyler B.M."/>
            <person name="Meinhardt L.W."/>
            <person name="Bailey B.A."/>
        </authorList>
    </citation>
    <scope>NUCLEOTIDE SEQUENCE [LARGE SCALE GENOMIC DNA]</scope>
    <source>
        <strain evidence="3">zdho120</strain>
    </source>
</reference>
<proteinExistence type="predicted"/>
<dbReference type="Proteomes" id="UP000198211">
    <property type="component" value="Unassembled WGS sequence"/>
</dbReference>
<feature type="compositionally biased region" description="Low complexity" evidence="1">
    <location>
        <begin position="73"/>
        <end position="82"/>
    </location>
</feature>
<evidence type="ECO:0000256" key="1">
    <source>
        <dbReference type="SAM" id="MobiDB-lite"/>
    </source>
</evidence>
<evidence type="ECO:0000313" key="3">
    <source>
        <dbReference type="Proteomes" id="UP000198211"/>
    </source>
</evidence>
<organism evidence="2 3">
    <name type="scientific">Phytophthora megakarya</name>
    <dbReference type="NCBI Taxonomy" id="4795"/>
    <lineage>
        <taxon>Eukaryota</taxon>
        <taxon>Sar</taxon>
        <taxon>Stramenopiles</taxon>
        <taxon>Oomycota</taxon>
        <taxon>Peronosporomycetes</taxon>
        <taxon>Peronosporales</taxon>
        <taxon>Peronosporaceae</taxon>
        <taxon>Phytophthora</taxon>
    </lineage>
</organism>
<accession>A0A225WAD5</accession>
<feature type="region of interest" description="Disordered" evidence="1">
    <location>
        <begin position="29"/>
        <end position="110"/>
    </location>
</feature>
<dbReference type="AlphaFoldDB" id="A0A225WAD5"/>
<dbReference type="EMBL" id="NBNE01001304">
    <property type="protein sequence ID" value="OWZ14585.1"/>
    <property type="molecule type" value="Genomic_DNA"/>
</dbReference>
<comment type="caution">
    <text evidence="2">The sequence shown here is derived from an EMBL/GenBank/DDBJ whole genome shotgun (WGS) entry which is preliminary data.</text>
</comment>
<evidence type="ECO:0000313" key="2">
    <source>
        <dbReference type="EMBL" id="OWZ14585.1"/>
    </source>
</evidence>
<keyword evidence="3" id="KW-1185">Reference proteome</keyword>
<gene>
    <name evidence="2" type="ORF">PHMEG_00011915</name>
</gene>